<sequence>MKVFLNKIWRLSSKRTMGLFALQWQRRNMSASSRSRSVIEGAIKDGELRVFIVAGEVSGDSIGSRLMSAMKKLAPLPVSFSGVGGSMMSEQGMKSLFPMEDIAVMGIWELLPHIYKFRVRLKETIEAALLFRPHAVVTVDSKGFSFRLLKQLRARYSHERLNGPAHFHYVAPSFWAWKGGEARLKNLAAFVDHILCILPNEEAICRLNGLAATFVGHPVVEDCLELNLGKGPEPCELKMEGNSEDFKNKYSVPSGATVISLLPGSRLQEVARMLPIFAKTVEQLKDSFPELITVIHVAPNRHVENYITGLIQKWPVPSILVPGGSSNLKYDAFSASRVALCTSGTVAVELQLARLPCVVAYRAHFLTEWFIRYKAKIPYISLPNILLDSPIIPEALLQACTPDTLTHLLMELICDEGLQEQQIVAAKKVVRLLYPSERMIKNLEQQDIRWTFHGYSPSMIAAATVLGFVKP</sequence>
<evidence type="ECO:0000313" key="9">
    <source>
        <dbReference type="Proteomes" id="UP001428341"/>
    </source>
</evidence>
<evidence type="ECO:0000313" key="8">
    <source>
        <dbReference type="EMBL" id="KAK9222582.1"/>
    </source>
</evidence>
<evidence type="ECO:0000256" key="7">
    <source>
        <dbReference type="ARBA" id="ARBA00048975"/>
    </source>
</evidence>
<keyword evidence="4" id="KW-0328">Glycosyltransferase</keyword>
<evidence type="ECO:0000256" key="3">
    <source>
        <dbReference type="ARBA" id="ARBA00022556"/>
    </source>
</evidence>
<dbReference type="Pfam" id="PF02684">
    <property type="entry name" value="LpxB"/>
    <property type="match status" value="1"/>
</dbReference>
<accession>A0AAP0QXL5</accession>
<keyword evidence="6" id="KW-0443">Lipid metabolism</keyword>
<keyword evidence="5" id="KW-0808">Transferase</keyword>
<dbReference type="GO" id="GO:0016020">
    <property type="term" value="C:membrane"/>
    <property type="evidence" value="ECO:0007669"/>
    <property type="project" value="GOC"/>
</dbReference>
<dbReference type="GO" id="GO:0005543">
    <property type="term" value="F:phospholipid binding"/>
    <property type="evidence" value="ECO:0007669"/>
    <property type="project" value="TreeGrafter"/>
</dbReference>
<dbReference type="EMBL" id="JBCGBO010000002">
    <property type="protein sequence ID" value="KAK9222582.1"/>
    <property type="molecule type" value="Genomic_DNA"/>
</dbReference>
<reference evidence="8 9" key="1">
    <citation type="submission" date="2024-05" db="EMBL/GenBank/DDBJ databases">
        <title>Haplotype-resolved chromosome-level genome assembly of Huyou (Citrus changshanensis).</title>
        <authorList>
            <person name="Miao C."/>
            <person name="Chen W."/>
            <person name="Wu Y."/>
            <person name="Wang L."/>
            <person name="Zhao S."/>
            <person name="Grierson D."/>
            <person name="Xu C."/>
            <person name="Chen K."/>
        </authorList>
    </citation>
    <scope>NUCLEOTIDE SEQUENCE [LARGE SCALE GENOMIC DNA]</scope>
    <source>
        <strain evidence="8">01-14</strain>
        <tissue evidence="8">Leaf</tissue>
    </source>
</reference>
<keyword evidence="2" id="KW-0444">Lipid biosynthesis</keyword>
<evidence type="ECO:0000256" key="4">
    <source>
        <dbReference type="ARBA" id="ARBA00022676"/>
    </source>
</evidence>
<dbReference type="PANTHER" id="PTHR30372:SF4">
    <property type="entry name" value="LIPID-A-DISACCHARIDE SYNTHASE, MITOCHONDRIAL-RELATED"/>
    <property type="match status" value="1"/>
</dbReference>
<protein>
    <recommendedName>
        <fullName evidence="1">lipid-A-disaccharide synthase</fullName>
        <ecNumber evidence="1">2.4.1.182</ecNumber>
    </recommendedName>
</protein>
<comment type="catalytic activity">
    <reaction evidence="7">
        <text>a lipid X + a UDP-2-N,3-O-bis[(3R)-3-hydroxyacyl]-alpha-D-glucosamine = a lipid A disaccharide + UDP + H(+)</text>
        <dbReference type="Rhea" id="RHEA:67828"/>
        <dbReference type="ChEBI" id="CHEBI:15378"/>
        <dbReference type="ChEBI" id="CHEBI:58223"/>
        <dbReference type="ChEBI" id="CHEBI:137748"/>
        <dbReference type="ChEBI" id="CHEBI:176338"/>
        <dbReference type="ChEBI" id="CHEBI:176343"/>
        <dbReference type="EC" id="2.4.1.182"/>
    </reaction>
</comment>
<proteinExistence type="predicted"/>
<dbReference type="AlphaFoldDB" id="A0AAP0QXL5"/>
<name>A0AAP0QXL5_9ROSI</name>
<dbReference type="EC" id="2.4.1.182" evidence="1"/>
<evidence type="ECO:0000256" key="5">
    <source>
        <dbReference type="ARBA" id="ARBA00022679"/>
    </source>
</evidence>
<evidence type="ECO:0000256" key="1">
    <source>
        <dbReference type="ARBA" id="ARBA00012687"/>
    </source>
</evidence>
<dbReference type="GO" id="GO:0009245">
    <property type="term" value="P:lipid A biosynthetic process"/>
    <property type="evidence" value="ECO:0007669"/>
    <property type="project" value="UniProtKB-KW"/>
</dbReference>
<dbReference type="Proteomes" id="UP001428341">
    <property type="component" value="Unassembled WGS sequence"/>
</dbReference>
<comment type="caution">
    <text evidence="8">The sequence shown here is derived from an EMBL/GenBank/DDBJ whole genome shotgun (WGS) entry which is preliminary data.</text>
</comment>
<keyword evidence="3" id="KW-0441">Lipid A biosynthesis</keyword>
<dbReference type="SUPFAM" id="SSF53756">
    <property type="entry name" value="UDP-Glycosyltransferase/glycogen phosphorylase"/>
    <property type="match status" value="1"/>
</dbReference>
<dbReference type="GO" id="GO:0008915">
    <property type="term" value="F:lipid-A-disaccharide synthase activity"/>
    <property type="evidence" value="ECO:0007669"/>
    <property type="project" value="UniProtKB-EC"/>
</dbReference>
<gene>
    <name evidence="8" type="ORF">WN944_011018</name>
</gene>
<dbReference type="PANTHER" id="PTHR30372">
    <property type="entry name" value="LIPID-A-DISACCHARIDE SYNTHASE"/>
    <property type="match status" value="1"/>
</dbReference>
<dbReference type="InterPro" id="IPR003835">
    <property type="entry name" value="Glyco_trans_19"/>
</dbReference>
<organism evidence="8 9">
    <name type="scientific">Citrus x changshan-huyou</name>
    <dbReference type="NCBI Taxonomy" id="2935761"/>
    <lineage>
        <taxon>Eukaryota</taxon>
        <taxon>Viridiplantae</taxon>
        <taxon>Streptophyta</taxon>
        <taxon>Embryophyta</taxon>
        <taxon>Tracheophyta</taxon>
        <taxon>Spermatophyta</taxon>
        <taxon>Magnoliopsida</taxon>
        <taxon>eudicotyledons</taxon>
        <taxon>Gunneridae</taxon>
        <taxon>Pentapetalae</taxon>
        <taxon>rosids</taxon>
        <taxon>malvids</taxon>
        <taxon>Sapindales</taxon>
        <taxon>Rutaceae</taxon>
        <taxon>Aurantioideae</taxon>
        <taxon>Citrus</taxon>
    </lineage>
</organism>
<evidence type="ECO:0000256" key="2">
    <source>
        <dbReference type="ARBA" id="ARBA00022516"/>
    </source>
</evidence>
<evidence type="ECO:0000256" key="6">
    <source>
        <dbReference type="ARBA" id="ARBA00023098"/>
    </source>
</evidence>
<keyword evidence="9" id="KW-1185">Reference proteome</keyword>